<name>A0A8H7WHY6_9HELO</name>
<evidence type="ECO:0000259" key="2">
    <source>
        <dbReference type="Pfam" id="PF06985"/>
    </source>
</evidence>
<evidence type="ECO:0000313" key="4">
    <source>
        <dbReference type="Proteomes" id="UP000664132"/>
    </source>
</evidence>
<sequence>MKASWIIKYPWRTFRKGVEKIAGKEYFWTVFWILSLCLFTSLYLYIDNTRQWRETDYPALPYPASSIRILHIQPSSRNGAIYGELRSYPLSQRPEFEALSYQWGDPKNPKTVYVNGKKMKISKNAHDALRSIRHSNIVRRIWIDQICINQADTEEKNSQIPLMTFIYGRAIATLVWLGNHKGPRWVEGAEDLDWSGEWAVAHASKYSPAAKRWLYLLSEEEYWKRTWIIQEIGMSSELQVHFGRKSLPWGVFIDLMEWYRREYPKAHVNNILGLNALRQTMYLEKSSFSLAYLLTEFFDSFSTIPLDKIFGFVGMANECRNGCIDVDYSKSLYEVYQDVIWTLDMSSDIEFENRVEMMHVASIVRQNLERKSSLAPKTMDDFGKRADPNSWIYSSCGDEKAITCSNDSSGNITREAEYLDRVTGAMRWLGSFIVRSPRRYTSVWLPATSESTEVWLPTESHPDLSTKSNMIQVRGLIAGSVAHIGPSYSSFIGDFKIVKWWTREVDFYPSVLDRRKARGLNDRFMNLLGTSPYSLLTYVVPISATDSSASDGPKLFLGSSVMVGLLPSNARVDDKLVQFSNTNSVAVVRNGTDGEYEIIGRALIVKDLDGFDWDTPRNRALFQANISDTIDLLMSISTLTRLSLDSVHLGNH</sequence>
<keyword evidence="1" id="KW-1133">Transmembrane helix</keyword>
<feature type="domain" description="Heterokaryon incompatibility" evidence="2">
    <location>
        <begin position="96"/>
        <end position="231"/>
    </location>
</feature>
<evidence type="ECO:0000256" key="1">
    <source>
        <dbReference type="SAM" id="Phobius"/>
    </source>
</evidence>
<proteinExistence type="predicted"/>
<dbReference type="PANTHER" id="PTHR24148:SF64">
    <property type="entry name" value="HETEROKARYON INCOMPATIBILITY DOMAIN-CONTAINING PROTEIN"/>
    <property type="match status" value="1"/>
</dbReference>
<protein>
    <recommendedName>
        <fullName evidence="2">Heterokaryon incompatibility domain-containing protein</fullName>
    </recommendedName>
</protein>
<gene>
    <name evidence="3" type="ORF">IFR04_001601</name>
</gene>
<reference evidence="3" key="1">
    <citation type="submission" date="2021-02" db="EMBL/GenBank/DDBJ databases">
        <title>Genome sequence Cadophora malorum strain M34.</title>
        <authorList>
            <person name="Stefanovic E."/>
            <person name="Vu D."/>
            <person name="Scully C."/>
            <person name="Dijksterhuis J."/>
            <person name="Roader J."/>
            <person name="Houbraken J."/>
        </authorList>
    </citation>
    <scope>NUCLEOTIDE SEQUENCE</scope>
    <source>
        <strain evidence="3">M34</strain>
    </source>
</reference>
<keyword evidence="1" id="KW-0472">Membrane</keyword>
<dbReference type="InterPro" id="IPR010730">
    <property type="entry name" value="HET"/>
</dbReference>
<dbReference type="Pfam" id="PF06985">
    <property type="entry name" value="HET"/>
    <property type="match status" value="1"/>
</dbReference>
<keyword evidence="4" id="KW-1185">Reference proteome</keyword>
<organism evidence="3 4">
    <name type="scientific">Cadophora malorum</name>
    <dbReference type="NCBI Taxonomy" id="108018"/>
    <lineage>
        <taxon>Eukaryota</taxon>
        <taxon>Fungi</taxon>
        <taxon>Dikarya</taxon>
        <taxon>Ascomycota</taxon>
        <taxon>Pezizomycotina</taxon>
        <taxon>Leotiomycetes</taxon>
        <taxon>Helotiales</taxon>
        <taxon>Ploettnerulaceae</taxon>
        <taxon>Cadophora</taxon>
    </lineage>
</organism>
<dbReference type="OrthoDB" id="2157530at2759"/>
<dbReference type="AlphaFoldDB" id="A0A8H7WHY6"/>
<dbReference type="PANTHER" id="PTHR24148">
    <property type="entry name" value="ANKYRIN REPEAT DOMAIN-CONTAINING PROTEIN 39 HOMOLOG-RELATED"/>
    <property type="match status" value="1"/>
</dbReference>
<dbReference type="Proteomes" id="UP000664132">
    <property type="component" value="Unassembled WGS sequence"/>
</dbReference>
<keyword evidence="1" id="KW-0812">Transmembrane</keyword>
<feature type="transmembrane region" description="Helical" evidence="1">
    <location>
        <begin position="26"/>
        <end position="46"/>
    </location>
</feature>
<comment type="caution">
    <text evidence="3">The sequence shown here is derived from an EMBL/GenBank/DDBJ whole genome shotgun (WGS) entry which is preliminary data.</text>
</comment>
<evidence type="ECO:0000313" key="3">
    <source>
        <dbReference type="EMBL" id="KAG4425234.1"/>
    </source>
</evidence>
<accession>A0A8H7WHY6</accession>
<dbReference type="InterPro" id="IPR052895">
    <property type="entry name" value="HetReg/Transcr_Mod"/>
</dbReference>
<dbReference type="EMBL" id="JAFJYH010000012">
    <property type="protein sequence ID" value="KAG4425234.1"/>
    <property type="molecule type" value="Genomic_DNA"/>
</dbReference>